<feature type="active site" description="Proton acceptor" evidence="14">
    <location>
        <position position="588"/>
    </location>
</feature>
<sequence length="774" mass="86471">MPPPSEKSPLVGKNPLGSGNGAQSNRAVGAGRRTMGNGAGTQSRSPGTANRSENGKGKEDSELLQLKAKVAQLALDIMDRDAELGMVRKEIKSCNELLSEREEEIGKLREEVHKLRSVLQQRTLQDVVQPDVLSTIHEERGMAGANKDRNKKQGVSGESGIQDNVTSADDNYTLQRYEKTSSSKELIKSAILDNDFTKNFDATQVKEIVECMYPMEFGAGQLVIREGDAGAHFYVAADGNLEVSKSGKKLGKMGRGKVFGELAILYNCTRTASVIAVTDAKIWAIDRTAFQVIMMKTAMQRHDEHLQFLKSVVILQSLSASNLFKLAESLEVDFFVEGEYIVREGTRGDTFYIISKGSVTITQSLTGLDEPQEVRQLGRGDYFGEKALLSEDVRTANVIAGKGGCQVLVIDRIVFNELIGNLQELQNKDYGDQERGATRSSNSSEPDTQRQSLRDKFSNIELDDLDIIATLGIGGFGRVELVGLAGDKKTFALKCLKKYHIVETRQQEHIYSEKKIMMNANCLFIAKLYKTFKDSKYVYMLMEVCLGGELWTILRDRGSFDDHTARFFIACVVEAFSYLHSKGIVYRDLKPENLLLDSNGIVKLVDFGFAKYIGFGRKTWTFCGTPEYVAPEIILNKGHDYAADYWSLGILIFELLTGNPPFTSADPMKTYNIILKGIDIVEFPRKIPRHAATLIKKLCRDNPAERIGYQKNGILDIKKHKWFQGFDWEGLKRQKVDPPIIPQVRGPEDASNFDSYSKDLEIPPDELSGWDENF</sequence>
<dbReference type="InterPro" id="IPR000719">
    <property type="entry name" value="Prot_kinase_dom"/>
</dbReference>
<dbReference type="OrthoDB" id="63267at2759"/>
<dbReference type="PIRSF" id="PIRSF000559">
    <property type="entry name" value="cGMP-dep_kinase"/>
    <property type="match status" value="1"/>
</dbReference>
<comment type="catalytic activity">
    <reaction evidence="12">
        <text>L-seryl-[protein] + ATP = O-phospho-L-seryl-[protein] + ADP + H(+)</text>
        <dbReference type="Rhea" id="RHEA:17989"/>
        <dbReference type="Rhea" id="RHEA-COMP:9863"/>
        <dbReference type="Rhea" id="RHEA-COMP:11604"/>
        <dbReference type="ChEBI" id="CHEBI:15378"/>
        <dbReference type="ChEBI" id="CHEBI:29999"/>
        <dbReference type="ChEBI" id="CHEBI:30616"/>
        <dbReference type="ChEBI" id="CHEBI:83421"/>
        <dbReference type="ChEBI" id="CHEBI:456216"/>
        <dbReference type="EC" id="2.7.11.12"/>
    </reaction>
</comment>
<keyword evidence="6 13" id="KW-0808">Transferase</keyword>
<proteinExistence type="inferred from homology"/>
<keyword evidence="10 13" id="KW-0142">cGMP-binding</keyword>
<dbReference type="GO" id="GO:0030553">
    <property type="term" value="F:cGMP binding"/>
    <property type="evidence" value="ECO:0007669"/>
    <property type="project" value="UniProtKB-KW"/>
</dbReference>
<dbReference type="InterPro" id="IPR014710">
    <property type="entry name" value="RmlC-like_jellyroll"/>
</dbReference>
<dbReference type="FunFam" id="2.60.120.10:FF:000064">
    <property type="entry name" value="cGMP-dependent protein kinase, isozyme"/>
    <property type="match status" value="1"/>
</dbReference>
<dbReference type="PANTHER" id="PTHR24353">
    <property type="entry name" value="CYCLIC NUCLEOTIDE-DEPENDENT PROTEIN KINASE"/>
    <property type="match status" value="1"/>
</dbReference>
<evidence type="ECO:0000256" key="3">
    <source>
        <dbReference type="ARBA" id="ARBA00012428"/>
    </source>
</evidence>
<dbReference type="InterPro" id="IPR011009">
    <property type="entry name" value="Kinase-like_dom_sf"/>
</dbReference>
<evidence type="ECO:0000313" key="22">
    <source>
        <dbReference type="Proteomes" id="UP000694845"/>
    </source>
</evidence>
<dbReference type="InterPro" id="IPR000961">
    <property type="entry name" value="AGC-kinase_C"/>
</dbReference>
<dbReference type="PROSITE" id="PS00888">
    <property type="entry name" value="CNMP_BINDING_1"/>
    <property type="match status" value="1"/>
</dbReference>
<gene>
    <name evidence="23 24" type="primary">LOC110982046</name>
</gene>
<keyword evidence="8 13" id="KW-0418">Kinase</keyword>
<dbReference type="SUPFAM" id="SSF56112">
    <property type="entry name" value="Protein kinase-like (PK-like)"/>
    <property type="match status" value="1"/>
</dbReference>
<dbReference type="Gene3D" id="3.30.200.20">
    <property type="entry name" value="Phosphorylase Kinase, domain 1"/>
    <property type="match status" value="1"/>
</dbReference>
<evidence type="ECO:0000256" key="12">
    <source>
        <dbReference type="ARBA" id="ARBA00047462"/>
    </source>
</evidence>
<dbReference type="InterPro" id="IPR008271">
    <property type="entry name" value="Ser/Thr_kinase_AS"/>
</dbReference>
<dbReference type="Pfam" id="PF00069">
    <property type="entry name" value="Pkinase"/>
    <property type="match status" value="1"/>
</dbReference>
<dbReference type="InterPro" id="IPR017441">
    <property type="entry name" value="Protein_kinase_ATP_BS"/>
</dbReference>
<dbReference type="SUPFAM" id="SSF51206">
    <property type="entry name" value="cAMP-binding domain-like"/>
    <property type="match status" value="2"/>
</dbReference>
<dbReference type="PROSITE" id="PS00108">
    <property type="entry name" value="PROTEIN_KINASE_ST"/>
    <property type="match status" value="1"/>
</dbReference>
<dbReference type="GO" id="GO:0004692">
    <property type="term" value="F:cGMP-dependent protein kinase activity"/>
    <property type="evidence" value="ECO:0007669"/>
    <property type="project" value="UniProtKB-EC"/>
</dbReference>
<evidence type="ECO:0000256" key="8">
    <source>
        <dbReference type="ARBA" id="ARBA00022777"/>
    </source>
</evidence>
<keyword evidence="17" id="KW-0175">Coiled coil</keyword>
<keyword evidence="4 13" id="KW-0723">Serine/threonine-protein kinase</keyword>
<reference evidence="23 24" key="1">
    <citation type="submission" date="2025-04" db="UniProtKB">
        <authorList>
            <consortium name="RefSeq"/>
        </authorList>
    </citation>
    <scope>IDENTIFICATION</scope>
</reference>
<dbReference type="PANTHER" id="PTHR24353:SF147">
    <property type="entry name" value="CGMP-DEPENDENT SERINE_THREONIN PROTEIN KINASE-RELATED"/>
    <property type="match status" value="1"/>
</dbReference>
<dbReference type="PROSITE" id="PS50011">
    <property type="entry name" value="PROTEIN_KINASE_DOM"/>
    <property type="match status" value="1"/>
</dbReference>
<evidence type="ECO:0000256" key="2">
    <source>
        <dbReference type="ARBA" id="ARBA00006352"/>
    </source>
</evidence>
<feature type="compositionally biased region" description="Polar residues" evidence="18">
    <location>
        <begin position="40"/>
        <end position="52"/>
    </location>
</feature>
<dbReference type="Proteomes" id="UP000694845">
    <property type="component" value="Unplaced"/>
</dbReference>
<evidence type="ECO:0000256" key="15">
    <source>
        <dbReference type="PIRSR" id="PIRSR000559-2"/>
    </source>
</evidence>
<protein>
    <recommendedName>
        <fullName evidence="3 13">cGMP-dependent protein kinase</fullName>
        <ecNumber evidence="3 13">2.7.11.12</ecNumber>
    </recommendedName>
</protein>
<feature type="coiled-coil region" evidence="17">
    <location>
        <begin position="91"/>
        <end position="118"/>
    </location>
</feature>
<evidence type="ECO:0000259" key="20">
    <source>
        <dbReference type="PROSITE" id="PS50042"/>
    </source>
</evidence>
<dbReference type="RefSeq" id="XP_022095875.1">
    <property type="nucleotide sequence ID" value="XM_022240183.1"/>
</dbReference>
<dbReference type="PROSITE" id="PS00107">
    <property type="entry name" value="PROTEIN_KINASE_ATP"/>
    <property type="match status" value="1"/>
</dbReference>
<dbReference type="Pfam" id="PF00027">
    <property type="entry name" value="cNMP_binding"/>
    <property type="match status" value="2"/>
</dbReference>
<dbReference type="InterPro" id="IPR035014">
    <property type="entry name" value="STKc_cGK"/>
</dbReference>
<keyword evidence="9 13" id="KW-0067">ATP-binding</keyword>
<dbReference type="CDD" id="cd05572">
    <property type="entry name" value="STKc_cGK"/>
    <property type="match status" value="1"/>
</dbReference>
<evidence type="ECO:0000256" key="7">
    <source>
        <dbReference type="ARBA" id="ARBA00022741"/>
    </source>
</evidence>
<comment type="catalytic activity">
    <reaction evidence="11 13">
        <text>L-threonyl-[protein] + ATP = O-phospho-L-threonyl-[protein] + ADP + H(+)</text>
        <dbReference type="Rhea" id="RHEA:46608"/>
        <dbReference type="Rhea" id="RHEA-COMP:11060"/>
        <dbReference type="Rhea" id="RHEA-COMP:11605"/>
        <dbReference type="ChEBI" id="CHEBI:15378"/>
        <dbReference type="ChEBI" id="CHEBI:30013"/>
        <dbReference type="ChEBI" id="CHEBI:30616"/>
        <dbReference type="ChEBI" id="CHEBI:61977"/>
        <dbReference type="ChEBI" id="CHEBI:456216"/>
        <dbReference type="EC" id="2.7.11.12"/>
    </reaction>
</comment>
<dbReference type="CDD" id="cd00038">
    <property type="entry name" value="CAP_ED"/>
    <property type="match status" value="2"/>
</dbReference>
<dbReference type="InterPro" id="IPR000595">
    <property type="entry name" value="cNMP-bd_dom"/>
</dbReference>
<evidence type="ECO:0000259" key="21">
    <source>
        <dbReference type="PROSITE" id="PS51285"/>
    </source>
</evidence>
<dbReference type="GO" id="GO:0005524">
    <property type="term" value="F:ATP binding"/>
    <property type="evidence" value="ECO:0007669"/>
    <property type="project" value="UniProtKB-UniRule"/>
</dbReference>
<evidence type="ECO:0000256" key="1">
    <source>
        <dbReference type="ARBA" id="ARBA00001946"/>
    </source>
</evidence>
<feature type="region of interest" description="Disordered" evidence="18">
    <location>
        <begin position="140"/>
        <end position="167"/>
    </location>
</feature>
<feature type="region of interest" description="Disordered" evidence="18">
    <location>
        <begin position="739"/>
        <end position="774"/>
    </location>
</feature>
<dbReference type="PROSITE" id="PS00889">
    <property type="entry name" value="CNMP_BINDING_2"/>
    <property type="match status" value="2"/>
</dbReference>
<feature type="region of interest" description="Disordered" evidence="18">
    <location>
        <begin position="1"/>
        <end position="62"/>
    </location>
</feature>
<dbReference type="FunFam" id="1.10.510.10:FF:000096">
    <property type="entry name" value="cGMP-dependent protein kinase"/>
    <property type="match status" value="1"/>
</dbReference>
<dbReference type="GO" id="GO:0005737">
    <property type="term" value="C:cytoplasm"/>
    <property type="evidence" value="ECO:0007669"/>
    <property type="project" value="UniProtKB-ARBA"/>
</dbReference>
<dbReference type="PROSITE" id="PS50042">
    <property type="entry name" value="CNMP_BINDING_3"/>
    <property type="match status" value="2"/>
</dbReference>
<evidence type="ECO:0000256" key="17">
    <source>
        <dbReference type="SAM" id="Coils"/>
    </source>
</evidence>
<dbReference type="PROSITE" id="PS51285">
    <property type="entry name" value="AGC_KINASE_CTER"/>
    <property type="match status" value="1"/>
</dbReference>
<evidence type="ECO:0000256" key="6">
    <source>
        <dbReference type="ARBA" id="ARBA00022679"/>
    </source>
</evidence>
<dbReference type="PRINTS" id="PR00104">
    <property type="entry name" value="CGMPKINASE"/>
</dbReference>
<dbReference type="SMART" id="SM00220">
    <property type="entry name" value="S_TKc"/>
    <property type="match status" value="1"/>
</dbReference>
<dbReference type="EC" id="2.7.11.12" evidence="3 13"/>
<dbReference type="SMART" id="SM00100">
    <property type="entry name" value="cNMP"/>
    <property type="match status" value="2"/>
</dbReference>
<evidence type="ECO:0000256" key="11">
    <source>
        <dbReference type="ARBA" id="ARBA00047298"/>
    </source>
</evidence>
<feature type="domain" description="Cyclic nucleotide-binding" evidence="20">
    <location>
        <begin position="196"/>
        <end position="311"/>
    </location>
</feature>
<feature type="binding site" evidence="15">
    <location>
        <begin position="471"/>
        <end position="479"/>
    </location>
    <ligand>
        <name>ATP</name>
        <dbReference type="ChEBI" id="CHEBI:30616"/>
    </ligand>
</feature>
<dbReference type="SMART" id="SM00133">
    <property type="entry name" value="S_TK_X"/>
    <property type="match status" value="1"/>
</dbReference>
<evidence type="ECO:0000256" key="9">
    <source>
        <dbReference type="ARBA" id="ARBA00022840"/>
    </source>
</evidence>
<evidence type="ECO:0000256" key="10">
    <source>
        <dbReference type="ARBA" id="ARBA00022992"/>
    </source>
</evidence>
<keyword evidence="5 13" id="KW-0140">cGMP</keyword>
<comment type="cofactor">
    <cofactor evidence="1">
        <name>Mg(2+)</name>
        <dbReference type="ChEBI" id="CHEBI:18420"/>
    </cofactor>
</comment>
<evidence type="ECO:0000256" key="5">
    <source>
        <dbReference type="ARBA" id="ARBA00022535"/>
    </source>
</evidence>
<dbReference type="AlphaFoldDB" id="A0A8B7YTR8"/>
<accession>A0A8B7YTR8</accession>
<organism evidence="22 24">
    <name type="scientific">Acanthaster planci</name>
    <name type="common">Crown-of-thorns starfish</name>
    <dbReference type="NCBI Taxonomy" id="133434"/>
    <lineage>
        <taxon>Eukaryota</taxon>
        <taxon>Metazoa</taxon>
        <taxon>Echinodermata</taxon>
        <taxon>Eleutherozoa</taxon>
        <taxon>Asterozoa</taxon>
        <taxon>Asteroidea</taxon>
        <taxon>Valvatacea</taxon>
        <taxon>Valvatida</taxon>
        <taxon>Acanthasteridae</taxon>
        <taxon>Acanthaster</taxon>
    </lineage>
</organism>
<evidence type="ECO:0000256" key="13">
    <source>
        <dbReference type="PIRNR" id="PIRNR000559"/>
    </source>
</evidence>
<feature type="region of interest" description="Disordered" evidence="18">
    <location>
        <begin position="430"/>
        <end position="452"/>
    </location>
</feature>
<keyword evidence="7 13" id="KW-0547">Nucleotide-binding</keyword>
<evidence type="ECO:0000256" key="4">
    <source>
        <dbReference type="ARBA" id="ARBA00022527"/>
    </source>
</evidence>
<evidence type="ECO:0000313" key="23">
    <source>
        <dbReference type="RefSeq" id="XP_022095874.1"/>
    </source>
</evidence>
<name>A0A8B7YTR8_ACAPL</name>
<dbReference type="GeneID" id="110982046"/>
<dbReference type="FunFam" id="2.60.120.10:FF:000072">
    <property type="entry name" value="cGMP-dependent protein kinase"/>
    <property type="match status" value="1"/>
</dbReference>
<comment type="similarity">
    <text evidence="2 13">Belongs to the protein kinase superfamily. AGC Ser/Thr protein kinase family. cGMP subfamily.</text>
</comment>
<evidence type="ECO:0000256" key="16">
    <source>
        <dbReference type="PROSITE-ProRule" id="PRU10141"/>
    </source>
</evidence>
<dbReference type="Gene3D" id="1.10.510.10">
    <property type="entry name" value="Transferase(Phosphotransferase) domain 1"/>
    <property type="match status" value="1"/>
</dbReference>
<dbReference type="InterPro" id="IPR002374">
    <property type="entry name" value="cGMP_dep_kinase"/>
</dbReference>
<feature type="domain" description="Cyclic nucleotide-binding" evidence="20">
    <location>
        <begin position="314"/>
        <end position="436"/>
    </location>
</feature>
<dbReference type="OMA" id="CDLNEPP"/>
<feature type="binding site" evidence="15 16">
    <location>
        <position position="494"/>
    </location>
    <ligand>
        <name>ATP</name>
        <dbReference type="ChEBI" id="CHEBI:30616"/>
    </ligand>
</feature>
<dbReference type="InterPro" id="IPR018490">
    <property type="entry name" value="cNMP-bd_dom_sf"/>
</dbReference>
<feature type="domain" description="AGC-kinase C-terminal" evidence="21">
    <location>
        <begin position="724"/>
        <end position="774"/>
    </location>
</feature>
<evidence type="ECO:0000256" key="14">
    <source>
        <dbReference type="PIRSR" id="PIRSR000559-1"/>
    </source>
</evidence>
<dbReference type="Gene3D" id="2.60.120.10">
    <property type="entry name" value="Jelly Rolls"/>
    <property type="match status" value="2"/>
</dbReference>
<dbReference type="InterPro" id="IPR018488">
    <property type="entry name" value="cNMP-bd_CS"/>
</dbReference>
<feature type="domain" description="Protein kinase" evidence="19">
    <location>
        <begin position="465"/>
        <end position="723"/>
    </location>
</feature>
<evidence type="ECO:0000313" key="24">
    <source>
        <dbReference type="RefSeq" id="XP_022095875.1"/>
    </source>
</evidence>
<dbReference type="RefSeq" id="XP_022095874.1">
    <property type="nucleotide sequence ID" value="XM_022240182.1"/>
</dbReference>
<dbReference type="KEGG" id="aplc:110982046"/>
<evidence type="ECO:0000256" key="18">
    <source>
        <dbReference type="SAM" id="MobiDB-lite"/>
    </source>
</evidence>
<evidence type="ECO:0000259" key="19">
    <source>
        <dbReference type="PROSITE" id="PS50011"/>
    </source>
</evidence>
<feature type="compositionally biased region" description="Polar residues" evidence="18">
    <location>
        <begin position="438"/>
        <end position="451"/>
    </location>
</feature>
<keyword evidence="22" id="KW-1185">Reference proteome</keyword>